<proteinExistence type="predicted"/>
<dbReference type="PROSITE" id="PS51257">
    <property type="entry name" value="PROKAR_LIPOPROTEIN"/>
    <property type="match status" value="1"/>
</dbReference>
<keyword evidence="2" id="KW-1185">Reference proteome</keyword>
<evidence type="ECO:0000313" key="2">
    <source>
        <dbReference type="Proteomes" id="UP001217485"/>
    </source>
</evidence>
<protein>
    <recommendedName>
        <fullName evidence="3">Secreted protein</fullName>
    </recommendedName>
</protein>
<evidence type="ECO:0008006" key="3">
    <source>
        <dbReference type="Google" id="ProtNLM"/>
    </source>
</evidence>
<dbReference type="Proteomes" id="UP001217485">
    <property type="component" value="Unassembled WGS sequence"/>
</dbReference>
<reference evidence="1 2" key="1">
    <citation type="submission" date="2023-01" db="EMBL/GenBank/DDBJ databases">
        <title>Minimal conservation of predation-associated metabolite biosynthetic gene clusters underscores biosynthetic potential of Myxococcota including descriptions for ten novel species: Archangium lansinium sp. nov., Myxococcus landrumus sp. nov., Nannocystis bai.</title>
        <authorList>
            <person name="Ahearne A."/>
            <person name="Stevens C."/>
            <person name="Dowd S."/>
        </authorList>
    </citation>
    <scope>NUCLEOTIDE SEQUENCE [LARGE SCALE GENOMIC DNA]</scope>
    <source>
        <strain evidence="1 2">WIWO2</strain>
    </source>
</reference>
<dbReference type="RefSeq" id="WP_272093631.1">
    <property type="nucleotide sequence ID" value="NZ_JAQNDK010000001.1"/>
</dbReference>
<dbReference type="Gene3D" id="2.60.120.260">
    <property type="entry name" value="Galactose-binding domain-like"/>
    <property type="match status" value="1"/>
</dbReference>
<dbReference type="EMBL" id="JAQNDK010000001">
    <property type="protein sequence ID" value="MDC0676857.1"/>
    <property type="molecule type" value="Genomic_DNA"/>
</dbReference>
<comment type="caution">
    <text evidence="1">The sequence shown here is derived from an EMBL/GenBank/DDBJ whole genome shotgun (WGS) entry which is preliminary data.</text>
</comment>
<organism evidence="1 2">
    <name type="scientific">Sorangium atrum</name>
    <dbReference type="NCBI Taxonomy" id="2995308"/>
    <lineage>
        <taxon>Bacteria</taxon>
        <taxon>Pseudomonadati</taxon>
        <taxon>Myxococcota</taxon>
        <taxon>Polyangia</taxon>
        <taxon>Polyangiales</taxon>
        <taxon>Polyangiaceae</taxon>
        <taxon>Sorangium</taxon>
    </lineage>
</organism>
<accession>A0ABT5BRY7</accession>
<name>A0ABT5BRY7_9BACT</name>
<evidence type="ECO:0000313" key="1">
    <source>
        <dbReference type="EMBL" id="MDC0676857.1"/>
    </source>
</evidence>
<gene>
    <name evidence="1" type="ORF">POL72_03825</name>
</gene>
<sequence length="284" mass="29692">MKSTAFILSSLVVPVALVGCVSDSELYDEGPMDVEEVAAFPEAARAPAEVQPSEGIGAQNTAPAPDALAQETMSPVGKSGAEIAVSSGSAQSLVLLQLPIVNLLYNPGFENAQAGIPSGFIDHGSANASWFAGWGTAADSWPATSNDLNYGAIATWLKTDVVHTANRRSLLVSATTTNGGIAQQYWTSASPPPNNPYLRFSVWVYTVTGQVTIGLGSGGTGYNTRTSTQTGKWEYLQTCGTSFNNEVYIYTIGGPAVYYVDDANVSATPSPLLDQYCSPGGVVF</sequence>